<evidence type="ECO:0000313" key="4">
    <source>
        <dbReference type="Proteomes" id="UP000321062"/>
    </source>
</evidence>
<proteinExistence type="predicted"/>
<dbReference type="OrthoDB" id="8097803at2"/>
<feature type="region of interest" description="Disordered" evidence="1">
    <location>
        <begin position="323"/>
        <end position="347"/>
    </location>
</feature>
<dbReference type="GO" id="GO:0016740">
    <property type="term" value="F:transferase activity"/>
    <property type="evidence" value="ECO:0007669"/>
    <property type="project" value="UniProtKB-KW"/>
</dbReference>
<dbReference type="InterPro" id="IPR001173">
    <property type="entry name" value="Glyco_trans_2-like"/>
</dbReference>
<dbReference type="Gene3D" id="3.90.550.10">
    <property type="entry name" value="Spore Coat Polysaccharide Biosynthesis Protein SpsA, Chain A"/>
    <property type="match status" value="1"/>
</dbReference>
<gene>
    <name evidence="3" type="ORF">FNA67_15260</name>
</gene>
<dbReference type="AlphaFoldDB" id="A0A5B9DQW5"/>
<name>A0A5B9DQW5_9HYPH</name>
<dbReference type="SUPFAM" id="SSF53448">
    <property type="entry name" value="Nucleotide-diphospho-sugar transferases"/>
    <property type="match status" value="1"/>
</dbReference>
<keyword evidence="3" id="KW-0808">Transferase</keyword>
<dbReference type="EMBL" id="CP041690">
    <property type="protein sequence ID" value="QEE21462.1"/>
    <property type="molecule type" value="Genomic_DNA"/>
</dbReference>
<dbReference type="CDD" id="cd00761">
    <property type="entry name" value="Glyco_tranf_GTA_type"/>
    <property type="match status" value="1"/>
</dbReference>
<dbReference type="Pfam" id="PF00535">
    <property type="entry name" value="Glycos_transf_2"/>
    <property type="match status" value="1"/>
</dbReference>
<dbReference type="Proteomes" id="UP000321062">
    <property type="component" value="Chromosome"/>
</dbReference>
<dbReference type="KEGG" id="yti:FNA67_15260"/>
<dbReference type="PANTHER" id="PTHR43685">
    <property type="entry name" value="GLYCOSYLTRANSFERASE"/>
    <property type="match status" value="1"/>
</dbReference>
<dbReference type="InterPro" id="IPR050834">
    <property type="entry name" value="Glycosyltransf_2"/>
</dbReference>
<evidence type="ECO:0000259" key="2">
    <source>
        <dbReference type="Pfam" id="PF00535"/>
    </source>
</evidence>
<evidence type="ECO:0000256" key="1">
    <source>
        <dbReference type="SAM" id="MobiDB-lite"/>
    </source>
</evidence>
<reference evidence="3 4" key="1">
    <citation type="journal article" date="2015" name="Int. J. Syst. Evol. Microbiol.">
        <title>Youhaiella tibetensis gen. nov., sp. nov., isolated from subsurface sediment.</title>
        <authorList>
            <person name="Wang Y.X."/>
            <person name="Huang F.Q."/>
            <person name="Nogi Y."/>
            <person name="Pang S.J."/>
            <person name="Wang P.K."/>
            <person name="Lv J."/>
        </authorList>
    </citation>
    <scope>NUCLEOTIDE SEQUENCE [LARGE SCALE GENOMIC DNA]</scope>
    <source>
        <strain evidence="4">fig4</strain>
    </source>
</reference>
<protein>
    <submittedName>
        <fullName evidence="3">Glycosyltransferase family 2 protein</fullName>
    </submittedName>
</protein>
<sequence>MLIRSALTPRGSRPVHSPFVRPASPGLVSVILPTYNRLASLPDAIASVLRQSYGKLELIVVDDGSSQDIAGLVAAIGDDRIRYVRRAQNGGAAAARNTGLLLARGEFIAFQDSDDLWLPGKLARQVALFERLPPTIGAVTAPKILYGRDAAFNFGPGKVAMAPDPAGRLREGQDALRHLLSQNRISLQNTLFRRALCPAHPWFDSLAPANEDWEFAIRLARQTGIYEDIEPVALGFMSPDSISRNTRKECRGLLRILHKNRDVLAADPALRAGLLIHLARQMRALGRRRTANRLLLESVRIHPPAAVELSAALGRTVLRRLRKKPASKPHSAASASTLRDSVAHTGK</sequence>
<organism evidence="3 4">
    <name type="scientific">Paradevosia tibetensis</name>
    <dbReference type="NCBI Taxonomy" id="1447062"/>
    <lineage>
        <taxon>Bacteria</taxon>
        <taxon>Pseudomonadati</taxon>
        <taxon>Pseudomonadota</taxon>
        <taxon>Alphaproteobacteria</taxon>
        <taxon>Hyphomicrobiales</taxon>
        <taxon>Devosiaceae</taxon>
        <taxon>Paradevosia</taxon>
    </lineage>
</organism>
<accession>A0A5B9DQW5</accession>
<dbReference type="PANTHER" id="PTHR43685:SF11">
    <property type="entry name" value="GLYCOSYLTRANSFERASE TAGX-RELATED"/>
    <property type="match status" value="1"/>
</dbReference>
<evidence type="ECO:0000313" key="3">
    <source>
        <dbReference type="EMBL" id="QEE21462.1"/>
    </source>
</evidence>
<keyword evidence="4" id="KW-1185">Reference proteome</keyword>
<dbReference type="InterPro" id="IPR029044">
    <property type="entry name" value="Nucleotide-diphossugar_trans"/>
</dbReference>
<feature type="domain" description="Glycosyltransferase 2-like" evidence="2">
    <location>
        <begin position="29"/>
        <end position="139"/>
    </location>
</feature>